<dbReference type="Gene3D" id="1.10.238.10">
    <property type="entry name" value="EF-hand"/>
    <property type="match status" value="2"/>
</dbReference>
<comment type="similarity">
    <text evidence="4">Belongs to the PAN1 family.</text>
</comment>
<dbReference type="InterPro" id="IPR002048">
    <property type="entry name" value="EF_hand_dom"/>
</dbReference>
<dbReference type="PANTHER" id="PTHR11216:SF173">
    <property type="entry name" value="ACTIN CYTOSKELETON-REGULATORY COMPLEX PROTEIN PAN1"/>
    <property type="match status" value="1"/>
</dbReference>
<dbReference type="PROSITE" id="PS50222">
    <property type="entry name" value="EF_HAND_2"/>
    <property type="match status" value="2"/>
</dbReference>
<keyword evidence="5" id="KW-0963">Cytoplasm</keyword>
<evidence type="ECO:0000256" key="9">
    <source>
        <dbReference type="ARBA" id="ARBA00023054"/>
    </source>
</evidence>
<evidence type="ECO:0000259" key="12">
    <source>
        <dbReference type="PROSITE" id="PS50031"/>
    </source>
</evidence>
<evidence type="ECO:0000256" key="8">
    <source>
        <dbReference type="ARBA" id="ARBA00022837"/>
    </source>
</evidence>
<dbReference type="CDD" id="cd00052">
    <property type="entry name" value="EH"/>
    <property type="match status" value="2"/>
</dbReference>
<evidence type="ECO:0000313" key="14">
    <source>
        <dbReference type="EMBL" id="KAK9659809.1"/>
    </source>
</evidence>
<keyword evidence="10" id="KW-0472">Membrane</keyword>
<feature type="non-terminal residue" evidence="14">
    <location>
        <position position="1"/>
    </location>
</feature>
<organism evidence="14 15">
    <name type="scientific">Basidiobolus ranarum</name>
    <dbReference type="NCBI Taxonomy" id="34480"/>
    <lineage>
        <taxon>Eukaryota</taxon>
        <taxon>Fungi</taxon>
        <taxon>Fungi incertae sedis</taxon>
        <taxon>Zoopagomycota</taxon>
        <taxon>Entomophthoromycotina</taxon>
        <taxon>Basidiobolomycetes</taxon>
        <taxon>Basidiobolales</taxon>
        <taxon>Basidiobolaceae</taxon>
        <taxon>Basidiobolus</taxon>
    </lineage>
</organism>
<dbReference type="PROSITE" id="PS00018">
    <property type="entry name" value="EF_HAND_1"/>
    <property type="match status" value="1"/>
</dbReference>
<evidence type="ECO:0000256" key="6">
    <source>
        <dbReference type="ARBA" id="ARBA00022583"/>
    </source>
</evidence>
<gene>
    <name evidence="14" type="primary">PAN1_6</name>
    <name evidence="14" type="ORF">K7432_018473</name>
</gene>
<evidence type="ECO:0000256" key="1">
    <source>
        <dbReference type="ARBA" id="ARBA00004125"/>
    </source>
</evidence>
<evidence type="ECO:0000256" key="10">
    <source>
        <dbReference type="ARBA" id="ARBA00023136"/>
    </source>
</evidence>
<feature type="domain" description="EF-hand" evidence="13">
    <location>
        <begin position="172"/>
        <end position="207"/>
    </location>
</feature>
<sequence length="320" mass="34616">EKLSFLNPSEQAKFEQLFQQNVSSPNQQLTGEAARDIFLRSKLDSEVLAQIWSLADINASGSLTFPEFALAMYLINLKLTGQIVPNQLPGNLRQEITSAMQSAGASNMGLPNVGTPNSSYSGYYSPGPNIPGVTTPLGGTMPGMNMSSPQYGGYNNQKSNDFARGQWAVTPEEKAQFDQIFKSLDSTHSGFLSGEKARQVFTESGLNKSDLGQIWGLADIHNQGKLNSDEFAVAMHLIYAKLAGQEIPKTLPVNLIPPSTKDLSDSVSNLKNMLKTNASLKKSATLSSPILGIPKLDFDLNSSSILRIGVPYWSLARARG</sequence>
<comment type="caution">
    <text evidence="14">The sequence shown here is derived from an EMBL/GenBank/DDBJ whole genome shotgun (WGS) entry which is preliminary data.</text>
</comment>
<keyword evidence="15" id="KW-1185">Reference proteome</keyword>
<dbReference type="SMART" id="SM00054">
    <property type="entry name" value="EFh"/>
    <property type="match status" value="3"/>
</dbReference>
<reference evidence="14 15" key="1">
    <citation type="submission" date="2023-04" db="EMBL/GenBank/DDBJ databases">
        <title>Genome of Basidiobolus ranarum AG-B5.</title>
        <authorList>
            <person name="Stajich J.E."/>
            <person name="Carter-House D."/>
            <person name="Gryganskyi A."/>
        </authorList>
    </citation>
    <scope>NUCLEOTIDE SEQUENCE [LARGE SCALE GENOMIC DNA]</scope>
    <source>
        <strain evidence="14 15">AG-B5</strain>
    </source>
</reference>
<dbReference type="PROSITE" id="PS50031">
    <property type="entry name" value="EH"/>
    <property type="match status" value="2"/>
</dbReference>
<feature type="domain" description="EF-hand" evidence="13">
    <location>
        <begin position="43"/>
        <end position="78"/>
    </location>
</feature>
<evidence type="ECO:0000256" key="11">
    <source>
        <dbReference type="ARBA" id="ARBA00023212"/>
    </source>
</evidence>
<keyword evidence="6" id="KW-0254">Endocytosis</keyword>
<dbReference type="Proteomes" id="UP001479436">
    <property type="component" value="Unassembled WGS sequence"/>
</dbReference>
<evidence type="ECO:0000256" key="5">
    <source>
        <dbReference type="ARBA" id="ARBA00022490"/>
    </source>
</evidence>
<name>A0ABR2VJ27_9FUNG</name>
<dbReference type="InterPro" id="IPR018247">
    <property type="entry name" value="EF_Hand_1_Ca_BS"/>
</dbReference>
<keyword evidence="9" id="KW-0175">Coiled coil</keyword>
<keyword evidence="8" id="KW-0106">Calcium</keyword>
<dbReference type="PANTHER" id="PTHR11216">
    <property type="entry name" value="EH DOMAIN"/>
    <property type="match status" value="1"/>
</dbReference>
<dbReference type="InterPro" id="IPR000261">
    <property type="entry name" value="EH_dom"/>
</dbReference>
<dbReference type="SMART" id="SM00027">
    <property type="entry name" value="EH"/>
    <property type="match status" value="2"/>
</dbReference>
<proteinExistence type="inferred from homology"/>
<keyword evidence="11" id="KW-0206">Cytoskeleton</keyword>
<evidence type="ECO:0000256" key="3">
    <source>
        <dbReference type="ARBA" id="ARBA00004413"/>
    </source>
</evidence>
<dbReference type="Pfam" id="PF12763">
    <property type="entry name" value="EH"/>
    <property type="match status" value="2"/>
</dbReference>
<feature type="domain" description="EH" evidence="12">
    <location>
        <begin position="173"/>
        <end position="262"/>
    </location>
</feature>
<protein>
    <submittedName>
        <fullName evidence="14">Actin organization and endocytosis protein</fullName>
    </submittedName>
</protein>
<dbReference type="EMBL" id="JASJQH010013039">
    <property type="protein sequence ID" value="KAK9659809.1"/>
    <property type="molecule type" value="Genomic_DNA"/>
</dbReference>
<accession>A0ABR2VJ27</accession>
<evidence type="ECO:0000256" key="2">
    <source>
        <dbReference type="ARBA" id="ARBA00004134"/>
    </source>
</evidence>
<keyword evidence="7" id="KW-0677">Repeat</keyword>
<evidence type="ECO:0000256" key="4">
    <source>
        <dbReference type="ARBA" id="ARBA00009351"/>
    </source>
</evidence>
<dbReference type="InterPro" id="IPR011992">
    <property type="entry name" value="EF-hand-dom_pair"/>
</dbReference>
<evidence type="ECO:0000256" key="7">
    <source>
        <dbReference type="ARBA" id="ARBA00022737"/>
    </source>
</evidence>
<feature type="domain" description="EH" evidence="12">
    <location>
        <begin position="10"/>
        <end position="99"/>
    </location>
</feature>
<evidence type="ECO:0000259" key="13">
    <source>
        <dbReference type="PROSITE" id="PS50222"/>
    </source>
</evidence>
<evidence type="ECO:0000313" key="15">
    <source>
        <dbReference type="Proteomes" id="UP001479436"/>
    </source>
</evidence>
<dbReference type="SUPFAM" id="SSF47473">
    <property type="entry name" value="EF-hand"/>
    <property type="match status" value="2"/>
</dbReference>
<comment type="subcellular location">
    <subcellularLocation>
        <location evidence="3">Cell membrane</location>
        <topology evidence="3">Peripheral membrane protein</topology>
        <orientation evidence="3">Cytoplasmic side</orientation>
    </subcellularLocation>
    <subcellularLocation>
        <location evidence="2">Cytoplasm</location>
        <location evidence="2">Cytoskeleton</location>
        <location evidence="2">Actin patch</location>
    </subcellularLocation>
    <subcellularLocation>
        <location evidence="1">Endosome membrane</location>
        <topology evidence="1">Peripheral membrane protein</topology>
        <orientation evidence="1">Cytoplasmic side</orientation>
    </subcellularLocation>
</comment>